<proteinExistence type="predicted"/>
<reference evidence="9 10" key="1">
    <citation type="submission" date="2021-11" db="EMBL/GenBank/DDBJ databases">
        <title>Draft genome sequence of Paenibacillus profundus YoMME, a new Gram-positive bacteria with exoelectrogenic properties.</title>
        <authorList>
            <person name="Hubenova Y."/>
            <person name="Hubenova E."/>
            <person name="Manasiev Y."/>
            <person name="Peykov S."/>
            <person name="Mitov M."/>
        </authorList>
    </citation>
    <scope>NUCLEOTIDE SEQUENCE [LARGE SCALE GENOMIC DNA]</scope>
    <source>
        <strain evidence="9 10">YoMME</strain>
    </source>
</reference>
<accession>A0ABS8YHX1</accession>
<evidence type="ECO:0000313" key="10">
    <source>
        <dbReference type="Proteomes" id="UP001199916"/>
    </source>
</evidence>
<dbReference type="RefSeq" id="WP_233697399.1">
    <property type="nucleotide sequence ID" value="NZ_JAJNBZ010000012.1"/>
</dbReference>
<evidence type="ECO:0000256" key="1">
    <source>
        <dbReference type="ARBA" id="ARBA00004651"/>
    </source>
</evidence>
<feature type="transmembrane region" description="Helical" evidence="7">
    <location>
        <begin position="210"/>
        <end position="235"/>
    </location>
</feature>
<dbReference type="EMBL" id="JAJNBZ010000012">
    <property type="protein sequence ID" value="MCE5170742.1"/>
    <property type="molecule type" value="Genomic_DNA"/>
</dbReference>
<comment type="caution">
    <text evidence="9">The sequence shown here is derived from an EMBL/GenBank/DDBJ whole genome shotgun (WGS) entry which is preliminary data.</text>
</comment>
<keyword evidence="3" id="KW-1003">Cell membrane</keyword>
<evidence type="ECO:0000256" key="6">
    <source>
        <dbReference type="ARBA" id="ARBA00023136"/>
    </source>
</evidence>
<feature type="transmembrane region" description="Helical" evidence="7">
    <location>
        <begin position="283"/>
        <end position="302"/>
    </location>
</feature>
<dbReference type="PROSITE" id="PS50850">
    <property type="entry name" value="MFS"/>
    <property type="match status" value="1"/>
</dbReference>
<organism evidence="9 10">
    <name type="scientific">Paenibacillus profundus</name>
    <dbReference type="NCBI Taxonomy" id="1173085"/>
    <lineage>
        <taxon>Bacteria</taxon>
        <taxon>Bacillati</taxon>
        <taxon>Bacillota</taxon>
        <taxon>Bacilli</taxon>
        <taxon>Bacillales</taxon>
        <taxon>Paenibacillaceae</taxon>
        <taxon>Paenibacillus</taxon>
    </lineage>
</organism>
<dbReference type="Gene3D" id="1.20.1250.20">
    <property type="entry name" value="MFS general substrate transporter like domains"/>
    <property type="match status" value="1"/>
</dbReference>
<feature type="domain" description="Major facilitator superfamily (MFS) profile" evidence="8">
    <location>
        <begin position="1"/>
        <end position="331"/>
    </location>
</feature>
<evidence type="ECO:0000259" key="8">
    <source>
        <dbReference type="PROSITE" id="PS50850"/>
    </source>
</evidence>
<evidence type="ECO:0000313" key="9">
    <source>
        <dbReference type="EMBL" id="MCE5170742.1"/>
    </source>
</evidence>
<evidence type="ECO:0000256" key="2">
    <source>
        <dbReference type="ARBA" id="ARBA00022448"/>
    </source>
</evidence>
<protein>
    <submittedName>
        <fullName evidence="9">MFS transporter</fullName>
    </submittedName>
</protein>
<evidence type="ECO:0000256" key="3">
    <source>
        <dbReference type="ARBA" id="ARBA00022475"/>
    </source>
</evidence>
<keyword evidence="6 7" id="KW-0472">Membrane</keyword>
<feature type="transmembrane region" description="Helical" evidence="7">
    <location>
        <begin position="89"/>
        <end position="107"/>
    </location>
</feature>
<name>A0ABS8YHX1_9BACL</name>
<feature type="transmembrane region" description="Helical" evidence="7">
    <location>
        <begin position="140"/>
        <end position="162"/>
    </location>
</feature>
<dbReference type="PANTHER" id="PTHR43266">
    <property type="entry name" value="MACROLIDE-EFFLUX PROTEIN"/>
    <property type="match status" value="1"/>
</dbReference>
<feature type="transmembrane region" description="Helical" evidence="7">
    <location>
        <begin position="241"/>
        <end position="263"/>
    </location>
</feature>
<dbReference type="InterPro" id="IPR011701">
    <property type="entry name" value="MFS"/>
</dbReference>
<gene>
    <name evidence="9" type="ORF">LQV63_15660</name>
</gene>
<evidence type="ECO:0000256" key="4">
    <source>
        <dbReference type="ARBA" id="ARBA00022692"/>
    </source>
</evidence>
<feature type="transmembrane region" description="Helical" evidence="7">
    <location>
        <begin position="308"/>
        <end position="326"/>
    </location>
</feature>
<dbReference type="InterPro" id="IPR036259">
    <property type="entry name" value="MFS_trans_sf"/>
</dbReference>
<feature type="transmembrane region" description="Helical" evidence="7">
    <location>
        <begin position="6"/>
        <end position="30"/>
    </location>
</feature>
<dbReference type="InterPro" id="IPR020846">
    <property type="entry name" value="MFS_dom"/>
</dbReference>
<keyword evidence="10" id="KW-1185">Reference proteome</keyword>
<dbReference type="PANTHER" id="PTHR43266:SF2">
    <property type="entry name" value="MAJOR FACILITATOR SUPERFAMILY (MFS) PROFILE DOMAIN-CONTAINING PROTEIN"/>
    <property type="match status" value="1"/>
</dbReference>
<dbReference type="SUPFAM" id="SSF103473">
    <property type="entry name" value="MFS general substrate transporter"/>
    <property type="match status" value="1"/>
</dbReference>
<dbReference type="Pfam" id="PF07690">
    <property type="entry name" value="MFS_1"/>
    <property type="match status" value="1"/>
</dbReference>
<evidence type="ECO:0000256" key="5">
    <source>
        <dbReference type="ARBA" id="ARBA00022989"/>
    </source>
</evidence>
<keyword evidence="2" id="KW-0813">Transport</keyword>
<comment type="subcellular location">
    <subcellularLocation>
        <location evidence="1">Cell membrane</location>
        <topology evidence="1">Multi-pass membrane protein</topology>
    </subcellularLocation>
</comment>
<sequence>MVVCDLLRALFAFCLVVAPNAYVVLLLVIVKGIFHALFDPARQSAIKVFVPEDILLQANAISQFSVNFSKVLGPALGGIVLAVSTPQTAFVIDGISFLLSAFILIYLPSGKQRTITQDAECQQKGTTTNFWNELKEGIAYVVKTHILLLLMIFNGAVFFNLFLFDSLSVLLAKGMGFTETQFAFFTSAVGLGSLVGTLIIGRYGNQLNQVLMMTFSAVFLGFFIAITGLGSLQYVPSWLSLWFAIWLLIGACIAFITVSYGYLLQVSTPEHMMGRVSSIGNAIINGFIVIAPAIGAFLAGLFQVGGVFFLSGCAMILLGAATAYFTPQATKTKRSIDQSCS</sequence>
<feature type="transmembrane region" description="Helical" evidence="7">
    <location>
        <begin position="182"/>
        <end position="203"/>
    </location>
</feature>
<dbReference type="Proteomes" id="UP001199916">
    <property type="component" value="Unassembled WGS sequence"/>
</dbReference>
<keyword evidence="4 7" id="KW-0812">Transmembrane</keyword>
<keyword evidence="5 7" id="KW-1133">Transmembrane helix</keyword>
<evidence type="ECO:0000256" key="7">
    <source>
        <dbReference type="SAM" id="Phobius"/>
    </source>
</evidence>
<dbReference type="CDD" id="cd06173">
    <property type="entry name" value="MFS_MefA_like"/>
    <property type="match status" value="1"/>
</dbReference>